<gene>
    <name evidence="2" type="ORF">S03H2_21065</name>
</gene>
<feature type="transmembrane region" description="Helical" evidence="1">
    <location>
        <begin position="12"/>
        <end position="33"/>
    </location>
</feature>
<keyword evidence="1" id="KW-1133">Transmembrane helix</keyword>
<dbReference type="SUPFAM" id="SSF54523">
    <property type="entry name" value="Pili subunits"/>
    <property type="match status" value="1"/>
</dbReference>
<sequence length="188" mass="20646">MNAKSRQSGVTLTEMTVVVAVVALLVTFGLPAIRTFHNSFESGASVRAMISAGFAAARATAASQQRYAGIRFQKAYNPDDPEQLEASQYMIFIVHDFGRTGFTNGFRAVEGLKPIKLPEAIGVMDSTRIREHINDDPFWEPALVDVNDLTTFSIVFSPSGKMVIHNVRVWNKDGKTSNASTDDIFNSK</sequence>
<accession>X1FB15</accession>
<protein>
    <recommendedName>
        <fullName evidence="3">General secretion pathway GspH domain-containing protein</fullName>
    </recommendedName>
</protein>
<dbReference type="AlphaFoldDB" id="X1FB15"/>
<evidence type="ECO:0000313" key="2">
    <source>
        <dbReference type="EMBL" id="GAH42147.1"/>
    </source>
</evidence>
<keyword evidence="1" id="KW-0472">Membrane</keyword>
<dbReference type="EMBL" id="BARU01011174">
    <property type="protein sequence ID" value="GAH42147.1"/>
    <property type="molecule type" value="Genomic_DNA"/>
</dbReference>
<dbReference type="InterPro" id="IPR012902">
    <property type="entry name" value="N_methyl_site"/>
</dbReference>
<proteinExistence type="predicted"/>
<name>X1FB15_9ZZZZ</name>
<dbReference type="InterPro" id="IPR045584">
    <property type="entry name" value="Pilin-like"/>
</dbReference>
<dbReference type="NCBIfam" id="TIGR02532">
    <property type="entry name" value="IV_pilin_GFxxxE"/>
    <property type="match status" value="1"/>
</dbReference>
<evidence type="ECO:0008006" key="3">
    <source>
        <dbReference type="Google" id="ProtNLM"/>
    </source>
</evidence>
<comment type="caution">
    <text evidence="2">The sequence shown here is derived from an EMBL/GenBank/DDBJ whole genome shotgun (WGS) entry which is preliminary data.</text>
</comment>
<keyword evidence="1" id="KW-0812">Transmembrane</keyword>
<feature type="non-terminal residue" evidence="2">
    <location>
        <position position="188"/>
    </location>
</feature>
<evidence type="ECO:0000256" key="1">
    <source>
        <dbReference type="SAM" id="Phobius"/>
    </source>
</evidence>
<reference evidence="2" key="1">
    <citation type="journal article" date="2014" name="Front. Microbiol.">
        <title>High frequency of phylogenetically diverse reductive dehalogenase-homologous genes in deep subseafloor sedimentary metagenomes.</title>
        <authorList>
            <person name="Kawai M."/>
            <person name="Futagami T."/>
            <person name="Toyoda A."/>
            <person name="Takaki Y."/>
            <person name="Nishi S."/>
            <person name="Hori S."/>
            <person name="Arai W."/>
            <person name="Tsubouchi T."/>
            <person name="Morono Y."/>
            <person name="Uchiyama I."/>
            <person name="Ito T."/>
            <person name="Fujiyama A."/>
            <person name="Inagaki F."/>
            <person name="Takami H."/>
        </authorList>
    </citation>
    <scope>NUCLEOTIDE SEQUENCE</scope>
    <source>
        <strain evidence="2">Expedition CK06-06</strain>
    </source>
</reference>
<organism evidence="2">
    <name type="scientific">marine sediment metagenome</name>
    <dbReference type="NCBI Taxonomy" id="412755"/>
    <lineage>
        <taxon>unclassified sequences</taxon>
        <taxon>metagenomes</taxon>
        <taxon>ecological metagenomes</taxon>
    </lineage>
</organism>